<sequence>MGEGDYPLDAPGSLRDIERIGPLYDGKLVTLYMDEGDDLVGVDAVVRVRQDLAGGDSFTAFFDEEDPGY</sequence>
<dbReference type="EMBL" id="BAABRV010000002">
    <property type="protein sequence ID" value="GAA5532441.1"/>
    <property type="molecule type" value="Genomic_DNA"/>
</dbReference>
<dbReference type="RefSeq" id="WP_345451569.1">
    <property type="nucleotide sequence ID" value="NZ_BAABRV010000002.1"/>
</dbReference>
<evidence type="ECO:0000313" key="1">
    <source>
        <dbReference type="EMBL" id="GAA5532441.1"/>
    </source>
</evidence>
<gene>
    <name evidence="1" type="ORF">Dalu01_00830</name>
</gene>
<organism evidence="1 2">
    <name type="scientific">Deinococcus aluminii</name>
    <dbReference type="NCBI Taxonomy" id="1656885"/>
    <lineage>
        <taxon>Bacteria</taxon>
        <taxon>Thermotogati</taxon>
        <taxon>Deinococcota</taxon>
        <taxon>Deinococci</taxon>
        <taxon>Deinococcales</taxon>
        <taxon>Deinococcaceae</taxon>
        <taxon>Deinococcus</taxon>
    </lineage>
</organism>
<name>A0ABP9XAP7_9DEIO</name>
<accession>A0ABP9XAP7</accession>
<proteinExistence type="predicted"/>
<keyword evidence="2" id="KW-1185">Reference proteome</keyword>
<dbReference type="Proteomes" id="UP001404956">
    <property type="component" value="Unassembled WGS sequence"/>
</dbReference>
<comment type="caution">
    <text evidence="1">The sequence shown here is derived from an EMBL/GenBank/DDBJ whole genome shotgun (WGS) entry which is preliminary data.</text>
</comment>
<protein>
    <recommendedName>
        <fullName evidence="3">DUF35 domain-containing protein</fullName>
    </recommendedName>
</protein>
<evidence type="ECO:0000313" key="2">
    <source>
        <dbReference type="Proteomes" id="UP001404956"/>
    </source>
</evidence>
<reference evidence="1 2" key="1">
    <citation type="submission" date="2024-02" db="EMBL/GenBank/DDBJ databases">
        <title>Deinococcus aluminii NBRC 112889.</title>
        <authorList>
            <person name="Ichikawa N."/>
            <person name="Katano-Makiyama Y."/>
            <person name="Hidaka K."/>
        </authorList>
    </citation>
    <scope>NUCLEOTIDE SEQUENCE [LARGE SCALE GENOMIC DNA]</scope>
    <source>
        <strain evidence="1 2">NBRC 112889</strain>
    </source>
</reference>
<evidence type="ECO:0008006" key="3">
    <source>
        <dbReference type="Google" id="ProtNLM"/>
    </source>
</evidence>